<keyword evidence="3 9" id="KW-0812">Transmembrane</keyword>
<dbReference type="InterPro" id="IPR002524">
    <property type="entry name" value="Cation_efflux"/>
</dbReference>
<evidence type="ECO:0000256" key="5">
    <source>
        <dbReference type="ARBA" id="ARBA00022833"/>
    </source>
</evidence>
<dbReference type="InterPro" id="IPR002219">
    <property type="entry name" value="PKC_DAG/PE"/>
</dbReference>
<keyword evidence="4" id="KW-0479">Metal-binding</keyword>
<dbReference type="Gene3D" id="3.30.60.20">
    <property type="match status" value="1"/>
</dbReference>
<dbReference type="NCBIfam" id="TIGR01297">
    <property type="entry name" value="CDF"/>
    <property type="match status" value="1"/>
</dbReference>
<keyword evidence="5" id="KW-0862">Zinc</keyword>
<dbReference type="GO" id="GO:0005634">
    <property type="term" value="C:nucleus"/>
    <property type="evidence" value="ECO:0007669"/>
    <property type="project" value="TreeGrafter"/>
</dbReference>
<protein>
    <submittedName>
        <fullName evidence="13">Cation efflux protein cytoplasmic domain-containing protein</fullName>
    </submittedName>
</protein>
<accession>A0AAF5D6J8</accession>
<dbReference type="Proteomes" id="UP000035681">
    <property type="component" value="Unplaced"/>
</dbReference>
<evidence type="ECO:0000313" key="12">
    <source>
        <dbReference type="Proteomes" id="UP000035681"/>
    </source>
</evidence>
<feature type="transmembrane region" description="Helical" evidence="9">
    <location>
        <begin position="844"/>
        <end position="861"/>
    </location>
</feature>
<evidence type="ECO:0000256" key="3">
    <source>
        <dbReference type="ARBA" id="ARBA00022692"/>
    </source>
</evidence>
<dbReference type="PROSITE" id="PS50238">
    <property type="entry name" value="RHOGAP"/>
    <property type="match status" value="1"/>
</dbReference>
<dbReference type="InterPro" id="IPR058533">
    <property type="entry name" value="Cation_efflux_TM"/>
</dbReference>
<evidence type="ECO:0000313" key="13">
    <source>
        <dbReference type="WBParaSite" id="TCONS_00007291.p1"/>
    </source>
</evidence>
<dbReference type="PANTHER" id="PTHR46199:SF3">
    <property type="entry name" value="RAC GTPASE-ACTIVATING PROTEIN 1"/>
    <property type="match status" value="1"/>
</dbReference>
<dbReference type="GO" id="GO:0007266">
    <property type="term" value="P:Rho protein signal transduction"/>
    <property type="evidence" value="ECO:0007669"/>
    <property type="project" value="TreeGrafter"/>
</dbReference>
<proteinExistence type="inferred from homology"/>
<feature type="transmembrane region" description="Helical" evidence="9">
    <location>
        <begin position="727"/>
        <end position="748"/>
    </location>
</feature>
<name>A0AAF5D6J8_STRER</name>
<feature type="transmembrane region" description="Helical" evidence="9">
    <location>
        <begin position="802"/>
        <end position="823"/>
    </location>
</feature>
<dbReference type="SUPFAM" id="SSF48350">
    <property type="entry name" value="GTPase activation domain, GAP"/>
    <property type="match status" value="1"/>
</dbReference>
<comment type="similarity">
    <text evidence="2">Belongs to the cation diffusion facilitator (CDF) transporter (TC 2.A.4) family. SLC30A subfamily.</text>
</comment>
<evidence type="ECO:0000256" key="7">
    <source>
        <dbReference type="ARBA" id="ARBA00023136"/>
    </source>
</evidence>
<dbReference type="Gene3D" id="3.30.70.1350">
    <property type="entry name" value="Cation efflux protein, cytoplasmic domain"/>
    <property type="match status" value="1"/>
</dbReference>
<evidence type="ECO:0000256" key="8">
    <source>
        <dbReference type="SAM" id="Coils"/>
    </source>
</evidence>
<feature type="domain" description="Rho-GAP" evidence="11">
    <location>
        <begin position="367"/>
        <end position="555"/>
    </location>
</feature>
<dbReference type="PROSITE" id="PS50081">
    <property type="entry name" value="ZF_DAG_PE_2"/>
    <property type="match status" value="1"/>
</dbReference>
<dbReference type="PANTHER" id="PTHR46199">
    <property type="entry name" value="RAC GTPASE-ACTIVATING PROTEIN 1"/>
    <property type="match status" value="1"/>
</dbReference>
<dbReference type="SMART" id="SM00109">
    <property type="entry name" value="C1"/>
    <property type="match status" value="1"/>
</dbReference>
<dbReference type="FunFam" id="1.20.1510.10:FF:000005">
    <property type="entry name" value="Putative Cation diffusion facilitator 1"/>
    <property type="match status" value="1"/>
</dbReference>
<dbReference type="GO" id="GO:0051256">
    <property type="term" value="P:mitotic spindle midzone assembly"/>
    <property type="evidence" value="ECO:0007669"/>
    <property type="project" value="TreeGrafter"/>
</dbReference>
<comment type="subcellular location">
    <subcellularLocation>
        <location evidence="1">Membrane</location>
        <topology evidence="1">Multi-pass membrane protein</topology>
    </subcellularLocation>
</comment>
<evidence type="ECO:0000256" key="4">
    <source>
        <dbReference type="ARBA" id="ARBA00022723"/>
    </source>
</evidence>
<dbReference type="GO" id="GO:0097149">
    <property type="term" value="C:centralspindlin complex"/>
    <property type="evidence" value="ECO:0007669"/>
    <property type="project" value="TreeGrafter"/>
</dbReference>
<keyword evidence="12" id="KW-1185">Reference proteome</keyword>
<dbReference type="GO" id="GO:0008324">
    <property type="term" value="F:monoatomic cation transmembrane transporter activity"/>
    <property type="evidence" value="ECO:0007669"/>
    <property type="project" value="InterPro"/>
</dbReference>
<feature type="transmembrane region" description="Helical" evidence="9">
    <location>
        <begin position="769"/>
        <end position="790"/>
    </location>
</feature>
<dbReference type="GO" id="GO:0000281">
    <property type="term" value="P:mitotic cytokinesis"/>
    <property type="evidence" value="ECO:0007669"/>
    <property type="project" value="TreeGrafter"/>
</dbReference>
<organism evidence="12 13">
    <name type="scientific">Strongyloides stercoralis</name>
    <name type="common">Threadworm</name>
    <dbReference type="NCBI Taxonomy" id="6248"/>
    <lineage>
        <taxon>Eukaryota</taxon>
        <taxon>Metazoa</taxon>
        <taxon>Ecdysozoa</taxon>
        <taxon>Nematoda</taxon>
        <taxon>Chromadorea</taxon>
        <taxon>Rhabditida</taxon>
        <taxon>Tylenchina</taxon>
        <taxon>Panagrolaimomorpha</taxon>
        <taxon>Strongyloidoidea</taxon>
        <taxon>Strongyloididae</taxon>
        <taxon>Strongyloides</taxon>
    </lineage>
</organism>
<reference evidence="13" key="1">
    <citation type="submission" date="2024-02" db="UniProtKB">
        <authorList>
            <consortium name="WormBaseParasite"/>
        </authorList>
    </citation>
    <scope>IDENTIFICATION</scope>
</reference>
<dbReference type="InterPro" id="IPR046349">
    <property type="entry name" value="C1-like_sf"/>
</dbReference>
<dbReference type="InterPro" id="IPR027469">
    <property type="entry name" value="Cation_efflux_TMD_sf"/>
</dbReference>
<dbReference type="SUPFAM" id="SSF161111">
    <property type="entry name" value="Cation efflux protein transmembrane domain-like"/>
    <property type="match status" value="1"/>
</dbReference>
<evidence type="ECO:0000259" key="11">
    <source>
        <dbReference type="PROSITE" id="PS50238"/>
    </source>
</evidence>
<dbReference type="Pfam" id="PF00130">
    <property type="entry name" value="C1_1"/>
    <property type="match status" value="1"/>
</dbReference>
<keyword evidence="6 9" id="KW-1133">Transmembrane helix</keyword>
<keyword evidence="8" id="KW-0175">Coiled coil</keyword>
<dbReference type="SMART" id="SM00324">
    <property type="entry name" value="RhoGAP"/>
    <property type="match status" value="1"/>
</dbReference>
<dbReference type="InterPro" id="IPR000198">
    <property type="entry name" value="RhoGAP_dom"/>
</dbReference>
<dbReference type="AlphaFoldDB" id="A0AAF5D6J8"/>
<dbReference type="InterPro" id="IPR036837">
    <property type="entry name" value="Cation_efflux_CTD_sf"/>
</dbReference>
<dbReference type="WBParaSite" id="TCONS_00007291.p1">
    <property type="protein sequence ID" value="TCONS_00007291.p1"/>
    <property type="gene ID" value="XLOC_005328"/>
</dbReference>
<dbReference type="GO" id="GO:0051233">
    <property type="term" value="C:spindle midzone"/>
    <property type="evidence" value="ECO:0007669"/>
    <property type="project" value="TreeGrafter"/>
</dbReference>
<dbReference type="Pfam" id="PF00620">
    <property type="entry name" value="RhoGAP"/>
    <property type="match status" value="1"/>
</dbReference>
<dbReference type="GO" id="GO:0046872">
    <property type="term" value="F:metal ion binding"/>
    <property type="evidence" value="ECO:0007669"/>
    <property type="project" value="UniProtKB-KW"/>
</dbReference>
<dbReference type="GO" id="GO:0005096">
    <property type="term" value="F:GTPase activator activity"/>
    <property type="evidence" value="ECO:0007669"/>
    <property type="project" value="TreeGrafter"/>
</dbReference>
<feature type="coiled-coil region" evidence="8">
    <location>
        <begin position="38"/>
        <end position="114"/>
    </location>
</feature>
<dbReference type="GO" id="GO:0032154">
    <property type="term" value="C:cleavage furrow"/>
    <property type="evidence" value="ECO:0007669"/>
    <property type="project" value="TreeGrafter"/>
</dbReference>
<evidence type="ECO:0000256" key="9">
    <source>
        <dbReference type="SAM" id="Phobius"/>
    </source>
</evidence>
<dbReference type="Gene3D" id="1.10.555.10">
    <property type="entry name" value="Rho GTPase activation protein"/>
    <property type="match status" value="1"/>
</dbReference>
<feature type="domain" description="Phorbol-ester/DAG-type" evidence="10">
    <location>
        <begin position="304"/>
        <end position="352"/>
    </location>
</feature>
<dbReference type="Pfam" id="PF01545">
    <property type="entry name" value="Cation_efflux"/>
    <property type="match status" value="1"/>
</dbReference>
<evidence type="ECO:0000256" key="1">
    <source>
        <dbReference type="ARBA" id="ARBA00004141"/>
    </source>
</evidence>
<keyword evidence="7 9" id="KW-0472">Membrane</keyword>
<evidence type="ECO:0000256" key="2">
    <source>
        <dbReference type="ARBA" id="ARBA00008873"/>
    </source>
</evidence>
<evidence type="ECO:0000256" key="6">
    <source>
        <dbReference type="ARBA" id="ARBA00022989"/>
    </source>
</evidence>
<dbReference type="PROSITE" id="PS00479">
    <property type="entry name" value="ZF_DAG_PE_1"/>
    <property type="match status" value="1"/>
</dbReference>
<dbReference type="Gene3D" id="1.20.1510.10">
    <property type="entry name" value="Cation efflux protein transmembrane domain"/>
    <property type="match status" value="1"/>
</dbReference>
<dbReference type="SUPFAM" id="SSF57889">
    <property type="entry name" value="Cysteine-rich domain"/>
    <property type="match status" value="1"/>
</dbReference>
<dbReference type="CDD" id="cd20821">
    <property type="entry name" value="C1_MgcRacGAP"/>
    <property type="match status" value="1"/>
</dbReference>
<dbReference type="InterPro" id="IPR008936">
    <property type="entry name" value="Rho_GTPase_activation_prot"/>
</dbReference>
<evidence type="ECO:0000259" key="10">
    <source>
        <dbReference type="PROSITE" id="PS50081"/>
    </source>
</evidence>
<dbReference type="GO" id="GO:0030496">
    <property type="term" value="C:midbody"/>
    <property type="evidence" value="ECO:0007669"/>
    <property type="project" value="TreeGrafter"/>
</dbReference>
<sequence length="975" mass="108362">MDLSNSIHLVNASNALLGEAEEMMISGDSAAIGLCQTIKELLLRCQSLEDTNGLLEVELSRKDSKIAEISKELSVKDAQLLDSRTQIKVLHKQNKELENKVSKLVGAINLLRQATSGEACSDALAFLSESDFGLRRTTKTRESEVLEDSMFDKTGDSSDDVLVSHQTRHASVMANGARKRSISTQPSPSQKRFAYAEDGRVDSRTTPGMGQNLEIIKENTNDVTPVSRNKDTHFESTTNYQLPKAKLRRSLSETTVYSCKQKNMLLGSEEIGASAIDARSLASLDSANIENAWASDLHSIACRSHSFEKTSLAMGYCDCCKAFVIRSKAMSRCTDCGVLCHTECIERAPIPCVPRSGPYKSGSKLKLHLSEVCPRRFPMIPYVVVHCVVTLEKFYLTTEGLYRVPGSESDINRLYNAFLYNKSIPSFKDVDPETIAGCLKKFLRDLRAPVIPQSSWMEFVTAAHNKDTNALTYAVVDLPSPNLHTLAYLCLHWQKVAESSQQNKMPIENIAKVVGPTIVGFSKSPAMLTPSQMERETESQYLVMLSLLQLPECYWMQFFNKKTTDLNGGSKTPIGAMNTLKRNQLYHKTMCRLNQNDDVVSFEGDGAAEDMQGKLNNTVFSSVVNTPPQGTPGGHHLSPGTIKRDLIRRDYEVKRKYMITPRKSLDEDTINSSNIFNDNNKSSDKIKKNQDISKSLEKNIALITLLINITLIVSKSFASYLSGSFSILSTVVDSAVDITAGLVIWLTTKTIKKNKPYSYPRGRNRLEPLALIIVSIIMGIASLQIIIQSIKAIIENTIDPQLDIISIGIMISTIIVKMTLYLACYRFSSSQSIQILAMDHRNDCISNLFALICAALSKYLIIYADPIGAVLVSIFIAKSWLSTGLEHSQMLVGRSGDGVLISRVINVTMNYHEDIKKIEKVFVYHIGVKFLVEVYVKLDSKMTLRRSDSILQGLQEALEGLEFVERAFVIGEPYV</sequence>
<dbReference type="SUPFAM" id="SSF160240">
    <property type="entry name" value="Cation efflux protein cytoplasmic domain-like"/>
    <property type="match status" value="1"/>
</dbReference>